<dbReference type="GO" id="GO:0006508">
    <property type="term" value="P:proteolysis"/>
    <property type="evidence" value="ECO:0007669"/>
    <property type="project" value="UniProtKB-KW"/>
</dbReference>
<evidence type="ECO:0000313" key="8">
    <source>
        <dbReference type="Proteomes" id="UP001385951"/>
    </source>
</evidence>
<gene>
    <name evidence="7" type="ORF">QCA50_002340</name>
</gene>
<sequence>MKFNILIMTVFKLVLAAALVTASPATYDANIGSYFRHTPPEQAVLASPSLESGVGSEAFVHPSFTNYALRLTTPDICDTSVNQWSGFLDISQTRHLFFWFFEARRGPKNAPLMLWLNGGPGCSSIGSGLLFENGPCSIAYGGNSTIVNQHSWNEVANIIYLEQPIGTGFSYSDDGSEVTTLADVAVDVYAFLQVFLKRFPQYSSTDFHIAAESWGGHYGPAISSCIWHQNKALATSPMSDLVKINLASLILANGLTEPKSQFESIPDYACDGGAPYPFLERNGFSCRTLKAVRPGCLRMIQACYDTKSKPVCTPATFNCWFSMMGSLGSNGANPYDIRRKCEPGTALCYEELEWVDHYMNNATIKKSLGVEPDQKFQTCNMDVNQKFYIQGQAMLNSAVLLPEMINEGLRLLVYAGNTDSVCNYMGVERWMIRLVHDLHNEFVKAPSLVWRTKASNYSAGRFRRAGPDGGAGNVTFVEIFDAGHMAPHDQPEATLDMVTRWVQNTPWLDSN</sequence>
<dbReference type="GO" id="GO:0000324">
    <property type="term" value="C:fungal-type vacuole"/>
    <property type="evidence" value="ECO:0007669"/>
    <property type="project" value="TreeGrafter"/>
</dbReference>
<dbReference type="SUPFAM" id="SSF53474">
    <property type="entry name" value="alpha/beta-Hydrolases"/>
    <property type="match status" value="1"/>
</dbReference>
<evidence type="ECO:0008006" key="9">
    <source>
        <dbReference type="Google" id="ProtNLM"/>
    </source>
</evidence>
<dbReference type="InterPro" id="IPR033124">
    <property type="entry name" value="Ser_caboxypep_his_AS"/>
</dbReference>
<evidence type="ECO:0000256" key="6">
    <source>
        <dbReference type="SAM" id="SignalP"/>
    </source>
</evidence>
<evidence type="ECO:0000256" key="3">
    <source>
        <dbReference type="ARBA" id="ARBA00022670"/>
    </source>
</evidence>
<accession>A0AAW0GV63</accession>
<keyword evidence="2" id="KW-0121">Carboxypeptidase</keyword>
<keyword evidence="3" id="KW-0645">Protease</keyword>
<evidence type="ECO:0000313" key="7">
    <source>
        <dbReference type="EMBL" id="KAK7695150.1"/>
    </source>
</evidence>
<dbReference type="Proteomes" id="UP001385951">
    <property type="component" value="Unassembled WGS sequence"/>
</dbReference>
<protein>
    <recommendedName>
        <fullName evidence="9">Carboxypeptidase</fullName>
    </recommendedName>
</protein>
<dbReference type="Gene3D" id="3.40.50.1820">
    <property type="entry name" value="alpha/beta hydrolase"/>
    <property type="match status" value="1"/>
</dbReference>
<feature type="chain" id="PRO_5043810520" description="Carboxypeptidase" evidence="6">
    <location>
        <begin position="23"/>
        <end position="511"/>
    </location>
</feature>
<reference evidence="7 8" key="1">
    <citation type="submission" date="2022-09" db="EMBL/GenBank/DDBJ databases">
        <authorList>
            <person name="Palmer J.M."/>
        </authorList>
    </citation>
    <scope>NUCLEOTIDE SEQUENCE [LARGE SCALE GENOMIC DNA]</scope>
    <source>
        <strain evidence="7 8">DSM 7382</strain>
    </source>
</reference>
<proteinExistence type="inferred from homology"/>
<dbReference type="InterPro" id="IPR029058">
    <property type="entry name" value="AB_hydrolase_fold"/>
</dbReference>
<dbReference type="AlphaFoldDB" id="A0AAW0GV63"/>
<evidence type="ECO:0000256" key="1">
    <source>
        <dbReference type="ARBA" id="ARBA00009431"/>
    </source>
</evidence>
<comment type="similarity">
    <text evidence="1">Belongs to the peptidase S10 family.</text>
</comment>
<evidence type="ECO:0000256" key="4">
    <source>
        <dbReference type="ARBA" id="ARBA00022801"/>
    </source>
</evidence>
<evidence type="ECO:0000256" key="5">
    <source>
        <dbReference type="ARBA" id="ARBA00023180"/>
    </source>
</evidence>
<dbReference type="PANTHER" id="PTHR11802:SF452">
    <property type="entry name" value="CARBOXYPEPTIDASE"/>
    <property type="match status" value="1"/>
</dbReference>
<keyword evidence="6" id="KW-0732">Signal</keyword>
<dbReference type="InterPro" id="IPR001563">
    <property type="entry name" value="Peptidase_S10"/>
</dbReference>
<dbReference type="EMBL" id="JASBNA010000002">
    <property type="protein sequence ID" value="KAK7695150.1"/>
    <property type="molecule type" value="Genomic_DNA"/>
</dbReference>
<dbReference type="PRINTS" id="PR00724">
    <property type="entry name" value="CRBOXYPTASEC"/>
</dbReference>
<feature type="signal peptide" evidence="6">
    <location>
        <begin position="1"/>
        <end position="22"/>
    </location>
</feature>
<dbReference type="GO" id="GO:0004185">
    <property type="term" value="F:serine-type carboxypeptidase activity"/>
    <property type="evidence" value="ECO:0007669"/>
    <property type="project" value="InterPro"/>
</dbReference>
<organism evidence="7 8">
    <name type="scientific">Cerrena zonata</name>
    <dbReference type="NCBI Taxonomy" id="2478898"/>
    <lineage>
        <taxon>Eukaryota</taxon>
        <taxon>Fungi</taxon>
        <taxon>Dikarya</taxon>
        <taxon>Basidiomycota</taxon>
        <taxon>Agaricomycotina</taxon>
        <taxon>Agaricomycetes</taxon>
        <taxon>Polyporales</taxon>
        <taxon>Cerrenaceae</taxon>
        <taxon>Cerrena</taxon>
    </lineage>
</organism>
<comment type="caution">
    <text evidence="7">The sequence shown here is derived from an EMBL/GenBank/DDBJ whole genome shotgun (WGS) entry which is preliminary data.</text>
</comment>
<evidence type="ECO:0000256" key="2">
    <source>
        <dbReference type="ARBA" id="ARBA00022645"/>
    </source>
</evidence>
<keyword evidence="4" id="KW-0378">Hydrolase</keyword>
<dbReference type="PANTHER" id="PTHR11802">
    <property type="entry name" value="SERINE PROTEASE FAMILY S10 SERINE CARBOXYPEPTIDASE"/>
    <property type="match status" value="1"/>
</dbReference>
<keyword evidence="5" id="KW-0325">Glycoprotein</keyword>
<dbReference type="Pfam" id="PF00450">
    <property type="entry name" value="Peptidase_S10"/>
    <property type="match status" value="1"/>
</dbReference>
<name>A0AAW0GV63_9APHY</name>
<dbReference type="PROSITE" id="PS00560">
    <property type="entry name" value="CARBOXYPEPT_SER_HIS"/>
    <property type="match status" value="1"/>
</dbReference>
<keyword evidence="8" id="KW-1185">Reference proteome</keyword>
<dbReference type="Gene3D" id="1.10.287.410">
    <property type="match status" value="1"/>
</dbReference>